<dbReference type="GO" id="GO:0140664">
    <property type="term" value="F:ATP-dependent DNA damage sensor activity"/>
    <property type="evidence" value="ECO:0007669"/>
    <property type="project" value="InterPro"/>
</dbReference>
<dbReference type="InterPro" id="IPR027417">
    <property type="entry name" value="P-loop_NTPase"/>
</dbReference>
<dbReference type="Pfam" id="PF00488">
    <property type="entry name" value="MutS_V"/>
    <property type="match status" value="1"/>
</dbReference>
<dbReference type="Proteomes" id="UP000716291">
    <property type="component" value="Unassembled WGS sequence"/>
</dbReference>
<dbReference type="FunFam" id="3.40.50.300:FF:000870">
    <property type="entry name" value="MutS protein homolog 4"/>
    <property type="match status" value="1"/>
</dbReference>
<dbReference type="InterPro" id="IPR007861">
    <property type="entry name" value="DNA_mismatch_repair_MutS_clamp"/>
</dbReference>
<accession>A0A9P7BW59</accession>
<dbReference type="PANTHER" id="PTHR11361:SF21">
    <property type="entry name" value="MUTS PROTEIN HOMOLOG 4"/>
    <property type="match status" value="1"/>
</dbReference>
<reference evidence="10" key="1">
    <citation type="journal article" date="2020" name="Microb. Genom.">
        <title>Genetic diversity of clinical and environmental Mucorales isolates obtained from an investigation of mucormycosis cases among solid organ transplant recipients.</title>
        <authorList>
            <person name="Nguyen M.H."/>
            <person name="Kaul D."/>
            <person name="Muto C."/>
            <person name="Cheng S.J."/>
            <person name="Richter R.A."/>
            <person name="Bruno V.M."/>
            <person name="Liu G."/>
            <person name="Beyhan S."/>
            <person name="Sundermann A.J."/>
            <person name="Mounaud S."/>
            <person name="Pasculle A.W."/>
            <person name="Nierman W.C."/>
            <person name="Driscoll E."/>
            <person name="Cumbie R."/>
            <person name="Clancy C.J."/>
            <person name="Dupont C.L."/>
        </authorList>
    </citation>
    <scope>NUCLEOTIDE SEQUENCE</scope>
    <source>
        <strain evidence="10">GL11</strain>
    </source>
</reference>
<proteinExistence type="inferred from homology"/>
<dbReference type="EMBL" id="JAANQT010000182">
    <property type="protein sequence ID" value="KAG1313579.1"/>
    <property type="molecule type" value="Genomic_DNA"/>
</dbReference>
<evidence type="ECO:0000256" key="3">
    <source>
        <dbReference type="ARBA" id="ARBA00022741"/>
    </source>
</evidence>
<dbReference type="SUPFAM" id="SSF52540">
    <property type="entry name" value="P-loop containing nucleoside triphosphate hydrolases"/>
    <property type="match status" value="1"/>
</dbReference>
<gene>
    <name evidence="10" type="ORF">G6F64_002145</name>
</gene>
<comment type="similarity">
    <text evidence="1">Belongs to the DNA mismatch repair MutS family.</text>
</comment>
<dbReference type="GO" id="GO:0005634">
    <property type="term" value="C:nucleus"/>
    <property type="evidence" value="ECO:0007669"/>
    <property type="project" value="TreeGrafter"/>
</dbReference>
<feature type="domain" description="DNA mismatch repair proteins mutS family" evidence="9">
    <location>
        <begin position="553"/>
        <end position="746"/>
    </location>
</feature>
<keyword evidence="11" id="KW-1185">Reference proteome</keyword>
<name>A0A9P7BW59_RHIOR</name>
<evidence type="ECO:0000313" key="10">
    <source>
        <dbReference type="EMBL" id="KAG1313579.1"/>
    </source>
</evidence>
<dbReference type="GO" id="GO:0006298">
    <property type="term" value="P:mismatch repair"/>
    <property type="evidence" value="ECO:0007669"/>
    <property type="project" value="InterPro"/>
</dbReference>
<keyword evidence="5" id="KW-0238">DNA-binding</keyword>
<evidence type="ECO:0000256" key="6">
    <source>
        <dbReference type="ARBA" id="ARBA00023254"/>
    </source>
</evidence>
<comment type="caution">
    <text evidence="10">The sequence shown here is derived from an EMBL/GenBank/DDBJ whole genome shotgun (WGS) entry which is preliminary data.</text>
</comment>
<dbReference type="Pfam" id="PF05192">
    <property type="entry name" value="MutS_III"/>
    <property type="match status" value="1"/>
</dbReference>
<keyword evidence="6" id="KW-0469">Meiosis</keyword>
<feature type="domain" description="DNA mismatch repair protein MutS core" evidence="8">
    <location>
        <begin position="212"/>
        <end position="537"/>
    </location>
</feature>
<evidence type="ECO:0000259" key="8">
    <source>
        <dbReference type="SMART" id="SM00533"/>
    </source>
</evidence>
<dbReference type="InterPro" id="IPR036678">
    <property type="entry name" value="MutS_con_dom_sf"/>
</dbReference>
<evidence type="ECO:0000313" key="11">
    <source>
        <dbReference type="Proteomes" id="UP000716291"/>
    </source>
</evidence>
<dbReference type="GO" id="GO:0007131">
    <property type="term" value="P:reciprocal meiotic recombination"/>
    <property type="evidence" value="ECO:0007669"/>
    <property type="project" value="TreeGrafter"/>
</dbReference>
<evidence type="ECO:0000259" key="9">
    <source>
        <dbReference type="SMART" id="SM00534"/>
    </source>
</evidence>
<dbReference type="SMART" id="SM00534">
    <property type="entry name" value="MUTSac"/>
    <property type="match status" value="1"/>
</dbReference>
<dbReference type="InterPro" id="IPR007696">
    <property type="entry name" value="DNA_mismatch_repair_MutS_core"/>
</dbReference>
<keyword evidence="4" id="KW-0067">ATP-binding</keyword>
<dbReference type="Pfam" id="PF05190">
    <property type="entry name" value="MutS_IV"/>
    <property type="match status" value="1"/>
</dbReference>
<dbReference type="InterPro" id="IPR017261">
    <property type="entry name" value="DNA_mismatch_repair_MutS/MSH"/>
</dbReference>
<dbReference type="AlphaFoldDB" id="A0A9P7BW59"/>
<dbReference type="OrthoDB" id="276261at2759"/>
<dbReference type="InterPro" id="IPR045076">
    <property type="entry name" value="MutS"/>
</dbReference>
<dbReference type="Gene3D" id="1.10.1420.10">
    <property type="match status" value="2"/>
</dbReference>
<dbReference type="Gene3D" id="3.30.420.110">
    <property type="entry name" value="MutS, connector domain"/>
    <property type="match status" value="1"/>
</dbReference>
<dbReference type="PIRSF" id="PIRSF037677">
    <property type="entry name" value="DNA_mis_repair_Msh6"/>
    <property type="match status" value="1"/>
</dbReference>
<keyword evidence="3" id="KW-0547">Nucleotide-binding</keyword>
<dbReference type="InterPro" id="IPR036187">
    <property type="entry name" value="DNA_mismatch_repair_MutS_sf"/>
</dbReference>
<dbReference type="InterPro" id="IPR000432">
    <property type="entry name" value="DNA_mismatch_repair_MutS_C"/>
</dbReference>
<organism evidence="10 11">
    <name type="scientific">Rhizopus oryzae</name>
    <name type="common">Mucormycosis agent</name>
    <name type="synonym">Rhizopus arrhizus var. delemar</name>
    <dbReference type="NCBI Taxonomy" id="64495"/>
    <lineage>
        <taxon>Eukaryota</taxon>
        <taxon>Fungi</taxon>
        <taxon>Fungi incertae sedis</taxon>
        <taxon>Mucoromycota</taxon>
        <taxon>Mucoromycotina</taxon>
        <taxon>Mucoromycetes</taxon>
        <taxon>Mucorales</taxon>
        <taxon>Mucorineae</taxon>
        <taxon>Rhizopodaceae</taxon>
        <taxon>Rhizopus</taxon>
    </lineage>
</organism>
<evidence type="ECO:0000256" key="2">
    <source>
        <dbReference type="ARBA" id="ARBA00022151"/>
    </source>
</evidence>
<dbReference type="GO" id="GO:0030983">
    <property type="term" value="F:mismatched DNA binding"/>
    <property type="evidence" value="ECO:0007669"/>
    <property type="project" value="InterPro"/>
</dbReference>
<dbReference type="SUPFAM" id="SSF48334">
    <property type="entry name" value="DNA repair protein MutS, domain III"/>
    <property type="match status" value="1"/>
</dbReference>
<evidence type="ECO:0000256" key="5">
    <source>
        <dbReference type="ARBA" id="ARBA00023125"/>
    </source>
</evidence>
<dbReference type="PANTHER" id="PTHR11361">
    <property type="entry name" value="DNA MISMATCH REPAIR PROTEIN MUTS FAMILY MEMBER"/>
    <property type="match status" value="1"/>
</dbReference>
<dbReference type="SMART" id="SM00533">
    <property type="entry name" value="MUTSd"/>
    <property type="match status" value="1"/>
</dbReference>
<protein>
    <recommendedName>
        <fullName evidence="2 7">DNA mismatch repair protein MSH3</fullName>
    </recommendedName>
    <alternativeName>
        <fullName evidence="2 7">DNA mismatch repair protein MSH3</fullName>
    </alternativeName>
</protein>
<evidence type="ECO:0000256" key="1">
    <source>
        <dbReference type="ARBA" id="ARBA00006271"/>
    </source>
</evidence>
<evidence type="ECO:0000256" key="7">
    <source>
        <dbReference type="ARBA" id="ARBA00073774"/>
    </source>
</evidence>
<evidence type="ECO:0000256" key="4">
    <source>
        <dbReference type="ARBA" id="ARBA00022840"/>
    </source>
</evidence>
<dbReference type="Gene3D" id="3.40.50.300">
    <property type="entry name" value="P-loop containing nucleotide triphosphate hydrolases"/>
    <property type="match status" value="1"/>
</dbReference>
<dbReference type="GO" id="GO:0005524">
    <property type="term" value="F:ATP binding"/>
    <property type="evidence" value="ECO:0007669"/>
    <property type="project" value="UniProtKB-KW"/>
</dbReference>
<sequence>MLNEPSLSLLASTVNTIDRSETPARPMTAMSTITKRPKCLMAITEGRGIAIEIGICLFDMNSCECTLSQFADTPTFTRTLQKIDINDPQKILMTSREASESNSSLYQLIEQYYSHISIITLSRRCFNDGAGIDYIKKYGLQEDVPGLLVGVSPKFYCLAATSGTFRFILENEDFVFADHTIKFSYQGAEGTVMIDSITARNLELVTNTTNTRTENTLLGILDKTCTQMGKRLLRMNILQPPCCLDIITDRLDAVNELFESEEGLFNIQSSLKSLVDLDHTIAFIVKVPKVDRKVSRKQTLAVQYSESKINQVIGLKQTVKFIQNAVSYLPYKDDSCILIKTIHKMLSDPAFNEFENAISNVINEDVRIQKTSLGWCQWFTGSRQAYKEAIEDIYELVVEYSESTKLNMKPQFSASSGFFIQMSTSELSDEDGKILPENFINVIKKRKVLQFTTLELKNSRMNESLAEVYLMSDKTISELLQLFRENINFLYKASEAIAILDMLASFASNRLSYNYIRPDFSGTLAIKSGRHPILDHILTFPLVPNDTFASLSSSFQIITGPNMSGKSTYLRQIALLNIMAHVGSFVPAEYASFRLCDQILSRLANDSAFSDIGTSSFMTEMRETAYLLQNVTNSSLVMMDELCRSTSPTDALGIAAAVCEELIQTKAFCFFATHFHELTRTLVIYPNVVNLQFKIDVKMNNRDCLIDYQYRIEDGNLSTENHYGLQTAQLLGLPKQVLSAAYEIVKDVAKER</sequence>